<dbReference type="InterPro" id="IPR042199">
    <property type="entry name" value="AsparK_Bifunc_asparK/hSer_DH"/>
</dbReference>
<comment type="pathway">
    <text evidence="10">Amino-acid biosynthesis; L-threonine biosynthesis; L-threonine from L-aspartate: step 1/5.</text>
</comment>
<keyword evidence="14" id="KW-1185">Reference proteome</keyword>
<evidence type="ECO:0000259" key="11">
    <source>
        <dbReference type="Pfam" id="PF00696"/>
    </source>
</evidence>
<evidence type="ECO:0000256" key="1">
    <source>
        <dbReference type="ARBA" id="ARBA00004766"/>
    </source>
</evidence>
<dbReference type="GO" id="GO:0005829">
    <property type="term" value="C:cytosol"/>
    <property type="evidence" value="ECO:0007669"/>
    <property type="project" value="TreeGrafter"/>
</dbReference>
<evidence type="ECO:0000256" key="10">
    <source>
        <dbReference type="RuleBase" id="RU004249"/>
    </source>
</evidence>
<comment type="pathway">
    <text evidence="10">Amino-acid biosynthesis; L-methionine biosynthesis via de novo pathway; L-homoserine from L-aspartate: step 1/3.</text>
</comment>
<evidence type="ECO:0000256" key="8">
    <source>
        <dbReference type="PIRSR" id="PIRSR000726-1"/>
    </source>
</evidence>
<dbReference type="GO" id="GO:0005524">
    <property type="term" value="F:ATP binding"/>
    <property type="evidence" value="ECO:0007669"/>
    <property type="project" value="UniProtKB-KW"/>
</dbReference>
<dbReference type="InterPro" id="IPR001341">
    <property type="entry name" value="Asp_kinase"/>
</dbReference>
<dbReference type="UniPathway" id="UPA00051">
    <property type="reaction ID" value="UER00462"/>
</dbReference>
<dbReference type="PANTHER" id="PTHR21499">
    <property type="entry name" value="ASPARTATE KINASE"/>
    <property type="match status" value="1"/>
</dbReference>
<dbReference type="EMBL" id="SKFH01000035">
    <property type="protein sequence ID" value="TCZ67354.1"/>
    <property type="molecule type" value="Genomic_DNA"/>
</dbReference>
<dbReference type="PROSITE" id="PS00324">
    <property type="entry name" value="ASPARTOKINASE"/>
    <property type="match status" value="1"/>
</dbReference>
<comment type="catalytic activity">
    <reaction evidence="7 9">
        <text>L-aspartate + ATP = 4-phospho-L-aspartate + ADP</text>
        <dbReference type="Rhea" id="RHEA:23776"/>
        <dbReference type="ChEBI" id="CHEBI:29991"/>
        <dbReference type="ChEBI" id="CHEBI:30616"/>
        <dbReference type="ChEBI" id="CHEBI:57535"/>
        <dbReference type="ChEBI" id="CHEBI:456216"/>
        <dbReference type="EC" id="2.7.2.4"/>
    </reaction>
</comment>
<dbReference type="Gene3D" id="1.20.120.1320">
    <property type="entry name" value="Aspartokinase, catalytic domain"/>
    <property type="match status" value="1"/>
</dbReference>
<dbReference type="PIRSF" id="PIRSF000726">
    <property type="entry name" value="Asp_kin"/>
    <property type="match status" value="1"/>
</dbReference>
<evidence type="ECO:0000313" key="14">
    <source>
        <dbReference type="Proteomes" id="UP000295164"/>
    </source>
</evidence>
<dbReference type="NCBIfam" id="TIGR00657">
    <property type="entry name" value="asp_kinases"/>
    <property type="match status" value="1"/>
</dbReference>
<feature type="binding site" evidence="8">
    <location>
        <position position="230"/>
    </location>
    <ligand>
        <name>ATP</name>
        <dbReference type="ChEBI" id="CHEBI:30616"/>
    </ligand>
</feature>
<dbReference type="InterPro" id="IPR005260">
    <property type="entry name" value="Asp_kin_monofn"/>
</dbReference>
<keyword evidence="10" id="KW-0028">Amino-acid biosynthesis</keyword>
<evidence type="ECO:0000256" key="4">
    <source>
        <dbReference type="ARBA" id="ARBA00022741"/>
    </source>
</evidence>
<dbReference type="OrthoDB" id="9799110at2"/>
<feature type="binding site" evidence="8">
    <location>
        <position position="120"/>
    </location>
    <ligand>
        <name>substrate</name>
    </ligand>
</feature>
<dbReference type="GO" id="GO:0004072">
    <property type="term" value="F:aspartate kinase activity"/>
    <property type="evidence" value="ECO:0007669"/>
    <property type="project" value="UniProtKB-EC"/>
</dbReference>
<comment type="caution">
    <text evidence="13">The sequence shown here is derived from an EMBL/GenBank/DDBJ whole genome shotgun (WGS) entry which is preliminary data.</text>
</comment>
<dbReference type="Pfam" id="PF00696">
    <property type="entry name" value="AA_kinase"/>
    <property type="match status" value="1"/>
</dbReference>
<dbReference type="EC" id="2.7.2.4" evidence="9"/>
<comment type="similarity">
    <text evidence="2 9">Belongs to the aspartokinase family.</text>
</comment>
<dbReference type="InterPro" id="IPR045865">
    <property type="entry name" value="ACT-like_dom_sf"/>
</dbReference>
<feature type="domain" description="Aspartokinase ACT" evidence="12">
    <location>
        <begin position="378"/>
        <end position="434"/>
    </location>
</feature>
<dbReference type="CDD" id="cd04912">
    <property type="entry name" value="ACT_AKiii-LysC-EC-like_1"/>
    <property type="match status" value="1"/>
</dbReference>
<dbReference type="GO" id="GO:0009088">
    <property type="term" value="P:threonine biosynthetic process"/>
    <property type="evidence" value="ECO:0007669"/>
    <property type="project" value="UniProtKB-UniPathway"/>
</dbReference>
<evidence type="ECO:0000256" key="6">
    <source>
        <dbReference type="ARBA" id="ARBA00022840"/>
    </source>
</evidence>
<dbReference type="PANTHER" id="PTHR21499:SF59">
    <property type="entry name" value="ASPARTOKINASE"/>
    <property type="match status" value="1"/>
</dbReference>
<dbReference type="Pfam" id="PF22468">
    <property type="entry name" value="ACT_9"/>
    <property type="match status" value="1"/>
</dbReference>
<keyword evidence="3 9" id="KW-0808">Transferase</keyword>
<dbReference type="InterPro" id="IPR018042">
    <property type="entry name" value="Aspartate_kinase_CS"/>
</dbReference>
<comment type="pathway">
    <text evidence="1 10">Amino-acid biosynthesis; L-lysine biosynthesis via DAP pathway; (S)-tetrahydrodipicolinate from L-aspartate: step 1/4.</text>
</comment>
<dbReference type="InterPro" id="IPR036393">
    <property type="entry name" value="AceGlu_kinase-like_sf"/>
</dbReference>
<keyword evidence="6 8" id="KW-0067">ATP-binding</keyword>
<dbReference type="InterPro" id="IPR054352">
    <property type="entry name" value="ACT_Aspartokinase"/>
</dbReference>
<proteinExistence type="inferred from homology"/>
<evidence type="ECO:0000313" key="13">
    <source>
        <dbReference type="EMBL" id="TCZ67354.1"/>
    </source>
</evidence>
<protein>
    <recommendedName>
        <fullName evidence="9">Aspartokinase</fullName>
        <ecNumber evidence="9">2.7.2.4</ecNumber>
    </recommendedName>
</protein>
<dbReference type="UniPathway" id="UPA00050">
    <property type="reaction ID" value="UER00461"/>
</dbReference>
<keyword evidence="4 8" id="KW-0547">Nucleotide-binding</keyword>
<evidence type="ECO:0000256" key="9">
    <source>
        <dbReference type="RuleBase" id="RU003448"/>
    </source>
</evidence>
<dbReference type="AlphaFoldDB" id="A0A4R4DXI5"/>
<dbReference type="RefSeq" id="WP_131853501.1">
    <property type="nucleotide sequence ID" value="NZ_SKFH01000035.1"/>
</dbReference>
<dbReference type="Proteomes" id="UP000295164">
    <property type="component" value="Unassembled WGS sequence"/>
</dbReference>
<dbReference type="GO" id="GO:0009089">
    <property type="term" value="P:lysine biosynthetic process via diaminopimelate"/>
    <property type="evidence" value="ECO:0007669"/>
    <property type="project" value="UniProtKB-UniPathway"/>
</dbReference>
<sequence>MKIMKFGGTSVGKPARMHEVARLATADKEPKIVVLSAVSGTTNALVAISQKLALGERDAARLAIDALETQYQNFIAELVHTDAALEKARAVLQEHFEFLHIILRISWSEALNKDILAQGELLSTKLFCTYLEEQGLRYALLPALDFMRIDEHEEPQLDTIRTLLGAMLQQHAGTGLFVTQGFICRNARGEVDNLKRGGSDYSASLIAAAAGASVCEIWTDINGMHNNDPRVVDRTLPVSRLSFDEAAELAYFGAKILHPASIWPAQQHNVPVKLLNTMDPGAEGTLITGDATAPGAKAIAAKDGITAVNIKSSRMLLAYGFLRRVFEIFEKHRTSIDMITTSEVAVSVTIDNASALPAILEELGALGTVSVDGDQAIVSIVGQEIASDTSMLQRVFSSLEGVEIRMVSYGGSLHNISLLVAADKKKDVLQRLNKGVFGL</sequence>
<evidence type="ECO:0000256" key="3">
    <source>
        <dbReference type="ARBA" id="ARBA00022679"/>
    </source>
</evidence>
<dbReference type="SUPFAM" id="SSF53633">
    <property type="entry name" value="Carbamate kinase-like"/>
    <property type="match status" value="1"/>
</dbReference>
<keyword evidence="5 9" id="KW-0418">Kinase</keyword>
<dbReference type="InterPro" id="IPR001048">
    <property type="entry name" value="Asp/Glu/Uridylate_kinase"/>
</dbReference>
<gene>
    <name evidence="13" type="ORF">E0486_15730</name>
</gene>
<accession>A0A4R4DXI5</accession>
<reference evidence="13 14" key="1">
    <citation type="submission" date="2019-03" db="EMBL/GenBank/DDBJ databases">
        <authorList>
            <person name="Kim M.K.M."/>
        </authorList>
    </citation>
    <scope>NUCLEOTIDE SEQUENCE [LARGE SCALE GENOMIC DNA]</scope>
    <source>
        <strain evidence="13 14">17J68-15</strain>
    </source>
</reference>
<dbReference type="UniPathway" id="UPA00034">
    <property type="reaction ID" value="UER00015"/>
</dbReference>
<evidence type="ECO:0000256" key="7">
    <source>
        <dbReference type="ARBA" id="ARBA00047872"/>
    </source>
</evidence>
<dbReference type="Gene3D" id="3.30.70.260">
    <property type="match status" value="2"/>
</dbReference>
<evidence type="ECO:0000256" key="2">
    <source>
        <dbReference type="ARBA" id="ARBA00010122"/>
    </source>
</evidence>
<feature type="domain" description="Aspartate/glutamate/uridylate kinase" evidence="11">
    <location>
        <begin position="2"/>
        <end position="276"/>
    </location>
</feature>
<evidence type="ECO:0000256" key="5">
    <source>
        <dbReference type="ARBA" id="ARBA00022777"/>
    </source>
</evidence>
<dbReference type="Gene3D" id="3.40.1160.10">
    <property type="entry name" value="Acetylglutamate kinase-like"/>
    <property type="match status" value="1"/>
</dbReference>
<organism evidence="13 14">
    <name type="scientific">Flaviaesturariibacter aridisoli</name>
    <dbReference type="NCBI Taxonomy" id="2545761"/>
    <lineage>
        <taxon>Bacteria</taxon>
        <taxon>Pseudomonadati</taxon>
        <taxon>Bacteroidota</taxon>
        <taxon>Chitinophagia</taxon>
        <taxon>Chitinophagales</taxon>
        <taxon>Chitinophagaceae</taxon>
        <taxon>Flaviaestuariibacter</taxon>
    </lineage>
</organism>
<feature type="binding site" evidence="8">
    <location>
        <position position="42"/>
    </location>
    <ligand>
        <name>substrate</name>
    </ligand>
</feature>
<name>A0A4R4DXI5_9BACT</name>
<feature type="binding site" evidence="8">
    <location>
        <begin position="219"/>
        <end position="220"/>
    </location>
    <ligand>
        <name>ATP</name>
        <dbReference type="ChEBI" id="CHEBI:30616"/>
    </ligand>
</feature>
<feature type="binding site" evidence="8">
    <location>
        <begin position="5"/>
        <end position="8"/>
    </location>
    <ligand>
        <name>ATP</name>
        <dbReference type="ChEBI" id="CHEBI:30616"/>
    </ligand>
</feature>
<evidence type="ECO:0000259" key="12">
    <source>
        <dbReference type="Pfam" id="PF22468"/>
    </source>
</evidence>
<dbReference type="GO" id="GO:0009090">
    <property type="term" value="P:homoserine biosynthetic process"/>
    <property type="evidence" value="ECO:0007669"/>
    <property type="project" value="TreeGrafter"/>
</dbReference>
<dbReference type="SUPFAM" id="SSF55021">
    <property type="entry name" value="ACT-like"/>
    <property type="match status" value="2"/>
</dbReference>